<dbReference type="Pfam" id="PF07992">
    <property type="entry name" value="Pyr_redox_2"/>
    <property type="match status" value="1"/>
</dbReference>
<dbReference type="SUPFAM" id="SSF51905">
    <property type="entry name" value="FAD/NAD(P)-binding domain"/>
    <property type="match status" value="1"/>
</dbReference>
<dbReference type="PRINTS" id="PR00469">
    <property type="entry name" value="PNDRDTASEII"/>
</dbReference>
<dbReference type="GO" id="GO:0016491">
    <property type="term" value="F:oxidoreductase activity"/>
    <property type="evidence" value="ECO:0007669"/>
    <property type="project" value="UniProtKB-KW"/>
</dbReference>
<sequence length="306" mass="31994">MHHDAIVIGGSFAGLSAAIQIARARRSVCVVDAGNPRNRFAPASHGFFAQDGNEPRAIIAAARAQVQRYPTVRFVAGEANAARAAKGGFEVSLTDGTPLTAAKLVLAFGISDVLPDLPGLAERWGKSVLHCPYCHGFEYADRNLGVLQTTPMAAHQALLVADWGPTTLYLNGSTAPDEETQAKLAQRGVTIEPARIAALRGDNGALSSLLLADGREMGIDAMYVAPRSRLNSPIAEQLGCALDDGPFGLVIRTDAAKSTTVPGVYAAGDIARVPHNASWAAADGVTAGVFLHQSLVFEPLAHASAR</sequence>
<dbReference type="InterPro" id="IPR050097">
    <property type="entry name" value="Ferredoxin-NADP_redctase_2"/>
</dbReference>
<evidence type="ECO:0000313" key="5">
    <source>
        <dbReference type="EMBL" id="AXK81060.1"/>
    </source>
</evidence>
<evidence type="ECO:0000259" key="4">
    <source>
        <dbReference type="Pfam" id="PF07992"/>
    </source>
</evidence>
<dbReference type="OrthoDB" id="9786503at2"/>
<proteinExistence type="predicted"/>
<accession>A0A345ZVW3</accession>
<keyword evidence="6" id="KW-1185">Reference proteome</keyword>
<dbReference type="PANTHER" id="PTHR48105">
    <property type="entry name" value="THIOREDOXIN REDUCTASE 1-RELATED-RELATED"/>
    <property type="match status" value="1"/>
</dbReference>
<dbReference type="Proteomes" id="UP000254889">
    <property type="component" value="Chromosome"/>
</dbReference>
<dbReference type="EMBL" id="CP031417">
    <property type="protein sequence ID" value="AXK81060.1"/>
    <property type="molecule type" value="Genomic_DNA"/>
</dbReference>
<dbReference type="Gene3D" id="3.50.50.60">
    <property type="entry name" value="FAD/NAD(P)-binding domain"/>
    <property type="match status" value="2"/>
</dbReference>
<evidence type="ECO:0000256" key="2">
    <source>
        <dbReference type="ARBA" id="ARBA00022630"/>
    </source>
</evidence>
<gene>
    <name evidence="5" type="ORF">DW352_11380</name>
</gene>
<reference evidence="5 6" key="1">
    <citation type="submission" date="2018-07" db="EMBL/GenBank/DDBJ databases">
        <authorList>
            <person name="Quirk P.G."/>
            <person name="Krulwich T.A."/>
        </authorList>
    </citation>
    <scope>NUCLEOTIDE SEQUENCE [LARGE SCALE GENOMIC DNA]</scope>
    <source>
        <strain evidence="5 6">CC-BB4</strain>
    </source>
</reference>
<keyword evidence="2" id="KW-0285">Flavoprotein</keyword>
<feature type="domain" description="FAD/NAD(P)-binding" evidence="4">
    <location>
        <begin position="4"/>
        <end position="284"/>
    </location>
</feature>
<evidence type="ECO:0000313" key="6">
    <source>
        <dbReference type="Proteomes" id="UP000254889"/>
    </source>
</evidence>
<dbReference type="InterPro" id="IPR036188">
    <property type="entry name" value="FAD/NAD-bd_sf"/>
</dbReference>
<evidence type="ECO:0000256" key="3">
    <source>
        <dbReference type="ARBA" id="ARBA00023002"/>
    </source>
</evidence>
<evidence type="ECO:0000256" key="1">
    <source>
        <dbReference type="ARBA" id="ARBA00018719"/>
    </source>
</evidence>
<name>A0A345ZVW3_9HYPH</name>
<dbReference type="KEGG" id="ptaw:DW352_11380"/>
<dbReference type="RefSeq" id="WP_115691312.1">
    <property type="nucleotide sequence ID" value="NZ_CP031417.1"/>
</dbReference>
<organism evidence="5 6">
    <name type="scientific">Pseudolabrys taiwanensis</name>
    <dbReference type="NCBI Taxonomy" id="331696"/>
    <lineage>
        <taxon>Bacteria</taxon>
        <taxon>Pseudomonadati</taxon>
        <taxon>Pseudomonadota</taxon>
        <taxon>Alphaproteobacteria</taxon>
        <taxon>Hyphomicrobiales</taxon>
        <taxon>Xanthobacteraceae</taxon>
        <taxon>Pseudolabrys</taxon>
    </lineage>
</organism>
<dbReference type="InterPro" id="IPR023753">
    <property type="entry name" value="FAD/NAD-binding_dom"/>
</dbReference>
<keyword evidence="3" id="KW-0560">Oxidoreductase</keyword>
<dbReference type="AlphaFoldDB" id="A0A345ZVW3"/>
<protein>
    <recommendedName>
        <fullName evidence="1">Thioredoxin reductase</fullName>
    </recommendedName>
</protein>
<dbReference type="PRINTS" id="PR00368">
    <property type="entry name" value="FADPNR"/>
</dbReference>